<dbReference type="SMART" id="SM00388">
    <property type="entry name" value="HisKA"/>
    <property type="match status" value="1"/>
</dbReference>
<dbReference type="PRINTS" id="PR00344">
    <property type="entry name" value="BCTRLSENSOR"/>
</dbReference>
<dbReference type="InterPro" id="IPR004358">
    <property type="entry name" value="Sig_transdc_His_kin-like_C"/>
</dbReference>
<evidence type="ECO:0000256" key="9">
    <source>
        <dbReference type="ARBA" id="ARBA00023012"/>
    </source>
</evidence>
<keyword evidence="4" id="KW-0597">Phosphoprotein</keyword>
<comment type="catalytic activity">
    <reaction evidence="1">
        <text>ATP + protein L-histidine = ADP + protein N-phospho-L-histidine.</text>
        <dbReference type="EC" id="2.7.13.3"/>
    </reaction>
</comment>
<keyword evidence="5" id="KW-0808">Transferase</keyword>
<gene>
    <name evidence="12" type="ORF">CNY62_05405</name>
</gene>
<evidence type="ECO:0000313" key="13">
    <source>
        <dbReference type="Proteomes" id="UP000243591"/>
    </source>
</evidence>
<evidence type="ECO:0000256" key="8">
    <source>
        <dbReference type="ARBA" id="ARBA00022840"/>
    </source>
</evidence>
<dbReference type="Gene3D" id="3.30.565.10">
    <property type="entry name" value="Histidine kinase-like ATPase, C-terminal domain"/>
    <property type="match status" value="1"/>
</dbReference>
<dbReference type="RefSeq" id="WP_036027264.1">
    <property type="nucleotide sequence ID" value="NZ_CP023483.1"/>
</dbReference>
<organism evidence="12 13">
    <name type="scientific">Brochothrix thermosphacta</name>
    <name type="common">Microbacterium thermosphactum</name>
    <dbReference type="NCBI Taxonomy" id="2756"/>
    <lineage>
        <taxon>Bacteria</taxon>
        <taxon>Bacillati</taxon>
        <taxon>Bacillota</taxon>
        <taxon>Bacilli</taxon>
        <taxon>Bacillales</taxon>
        <taxon>Listeriaceae</taxon>
        <taxon>Brochothrix</taxon>
    </lineage>
</organism>
<dbReference type="AlphaFoldDB" id="A0A1D2L3T5"/>
<dbReference type="GO" id="GO:0005524">
    <property type="term" value="F:ATP binding"/>
    <property type="evidence" value="ECO:0007669"/>
    <property type="project" value="UniProtKB-KW"/>
</dbReference>
<keyword evidence="10" id="KW-0472">Membrane</keyword>
<evidence type="ECO:0000256" key="3">
    <source>
        <dbReference type="ARBA" id="ARBA00012438"/>
    </source>
</evidence>
<name>A0A1D2L3T5_BROTH</name>
<protein>
    <recommendedName>
        <fullName evidence="3">histidine kinase</fullName>
        <ecNumber evidence="3">2.7.13.3</ecNumber>
    </recommendedName>
</protein>
<dbReference type="InterPro" id="IPR005467">
    <property type="entry name" value="His_kinase_dom"/>
</dbReference>
<evidence type="ECO:0000256" key="5">
    <source>
        <dbReference type="ARBA" id="ARBA00022679"/>
    </source>
</evidence>
<dbReference type="EC" id="2.7.13.3" evidence="3"/>
<dbReference type="CDD" id="cd00082">
    <property type="entry name" value="HisKA"/>
    <property type="match status" value="1"/>
</dbReference>
<dbReference type="SMART" id="SM00387">
    <property type="entry name" value="HATPase_c"/>
    <property type="match status" value="1"/>
</dbReference>
<keyword evidence="7 12" id="KW-0418">Kinase</keyword>
<dbReference type="PANTHER" id="PTHR45453">
    <property type="entry name" value="PHOSPHATE REGULON SENSOR PROTEIN PHOR"/>
    <property type="match status" value="1"/>
</dbReference>
<evidence type="ECO:0000313" key="12">
    <source>
        <dbReference type="EMBL" id="ATF25880.1"/>
    </source>
</evidence>
<dbReference type="GO" id="GO:0000155">
    <property type="term" value="F:phosphorelay sensor kinase activity"/>
    <property type="evidence" value="ECO:0007669"/>
    <property type="project" value="InterPro"/>
</dbReference>
<evidence type="ECO:0000256" key="7">
    <source>
        <dbReference type="ARBA" id="ARBA00022777"/>
    </source>
</evidence>
<feature type="domain" description="Histidine kinase" evidence="11">
    <location>
        <begin position="207"/>
        <end position="423"/>
    </location>
</feature>
<dbReference type="Pfam" id="PF02518">
    <property type="entry name" value="HATPase_c"/>
    <property type="match status" value="1"/>
</dbReference>
<dbReference type="KEGG" id="bths:CNY62_05405"/>
<dbReference type="FunFam" id="3.30.565.10:FF:000006">
    <property type="entry name" value="Sensor histidine kinase WalK"/>
    <property type="match status" value="1"/>
</dbReference>
<comment type="subcellular location">
    <subcellularLocation>
        <location evidence="2">Cell membrane</location>
        <topology evidence="2">Multi-pass membrane protein</topology>
    </subcellularLocation>
</comment>
<accession>A0A1D2L3T5</accession>
<dbReference type="Pfam" id="PF00512">
    <property type="entry name" value="HisKA"/>
    <property type="match status" value="1"/>
</dbReference>
<keyword evidence="10" id="KW-1133">Transmembrane helix</keyword>
<keyword evidence="10" id="KW-0812">Transmembrane</keyword>
<dbReference type="CDD" id="cd00075">
    <property type="entry name" value="HATPase"/>
    <property type="match status" value="1"/>
</dbReference>
<feature type="transmembrane region" description="Helical" evidence="10">
    <location>
        <begin position="12"/>
        <end position="33"/>
    </location>
</feature>
<dbReference type="InterPro" id="IPR003594">
    <property type="entry name" value="HATPase_dom"/>
</dbReference>
<proteinExistence type="predicted"/>
<keyword evidence="13" id="KW-1185">Reference proteome</keyword>
<dbReference type="EMBL" id="CP023483">
    <property type="protein sequence ID" value="ATF25880.1"/>
    <property type="molecule type" value="Genomic_DNA"/>
</dbReference>
<dbReference type="GO" id="GO:0005886">
    <property type="term" value="C:plasma membrane"/>
    <property type="evidence" value="ECO:0007669"/>
    <property type="project" value="UniProtKB-SubCell"/>
</dbReference>
<evidence type="ECO:0000256" key="2">
    <source>
        <dbReference type="ARBA" id="ARBA00004651"/>
    </source>
</evidence>
<dbReference type="OrthoDB" id="9813151at2"/>
<feature type="transmembrane region" description="Helical" evidence="10">
    <location>
        <begin position="167"/>
        <end position="187"/>
    </location>
</feature>
<keyword evidence="6" id="KW-0547">Nucleotide-binding</keyword>
<reference evidence="12 13" key="1">
    <citation type="submission" date="2017-09" db="EMBL/GenBank/DDBJ databases">
        <title>Complete Genome Sequences of Two Strains of the Meat Spoilage Bacterium Brochothrix thermosphacta Isolated from Ground Chicken.</title>
        <authorList>
            <person name="Paoli G.C."/>
            <person name="Wijey C."/>
            <person name="Chen C.-Y."/>
            <person name="Nguyen L."/>
            <person name="Yan X."/>
            <person name="Irwin P.L."/>
        </authorList>
    </citation>
    <scope>NUCLEOTIDE SEQUENCE [LARGE SCALE GENOMIC DNA]</scope>
    <source>
        <strain evidence="12 13">BI</strain>
    </source>
</reference>
<evidence type="ECO:0000256" key="6">
    <source>
        <dbReference type="ARBA" id="ARBA00022741"/>
    </source>
</evidence>
<dbReference type="InterPro" id="IPR036890">
    <property type="entry name" value="HATPase_C_sf"/>
</dbReference>
<dbReference type="GO" id="GO:0004721">
    <property type="term" value="F:phosphoprotein phosphatase activity"/>
    <property type="evidence" value="ECO:0007669"/>
    <property type="project" value="TreeGrafter"/>
</dbReference>
<dbReference type="InterPro" id="IPR036097">
    <property type="entry name" value="HisK_dim/P_sf"/>
</dbReference>
<keyword evidence="9" id="KW-0902">Two-component regulatory system</keyword>
<evidence type="ECO:0000256" key="1">
    <source>
        <dbReference type="ARBA" id="ARBA00000085"/>
    </source>
</evidence>
<evidence type="ECO:0000259" key="11">
    <source>
        <dbReference type="PROSITE" id="PS50109"/>
    </source>
</evidence>
<evidence type="ECO:0000256" key="4">
    <source>
        <dbReference type="ARBA" id="ARBA00022553"/>
    </source>
</evidence>
<dbReference type="SUPFAM" id="SSF55874">
    <property type="entry name" value="ATPase domain of HSP90 chaperone/DNA topoisomerase II/histidine kinase"/>
    <property type="match status" value="1"/>
</dbReference>
<evidence type="ECO:0000256" key="10">
    <source>
        <dbReference type="SAM" id="Phobius"/>
    </source>
</evidence>
<dbReference type="InterPro" id="IPR003661">
    <property type="entry name" value="HisK_dim/P_dom"/>
</dbReference>
<dbReference type="InterPro" id="IPR050351">
    <property type="entry name" value="BphY/WalK/GraS-like"/>
</dbReference>
<dbReference type="Gene3D" id="1.10.287.130">
    <property type="match status" value="1"/>
</dbReference>
<keyword evidence="8" id="KW-0067">ATP-binding</keyword>
<dbReference type="GO" id="GO:0016036">
    <property type="term" value="P:cellular response to phosphate starvation"/>
    <property type="evidence" value="ECO:0007669"/>
    <property type="project" value="TreeGrafter"/>
</dbReference>
<dbReference type="PROSITE" id="PS50109">
    <property type="entry name" value="HIS_KIN"/>
    <property type="match status" value="1"/>
</dbReference>
<dbReference type="SUPFAM" id="SSF47384">
    <property type="entry name" value="Homodimeric domain of signal transducing histidine kinase"/>
    <property type="match status" value="1"/>
</dbReference>
<dbReference type="Proteomes" id="UP000243591">
    <property type="component" value="Chromosome"/>
</dbReference>
<sequence length="423" mass="48405">MQAHRQQRSLFIRNMIAFGLLFLVLGVIISQILQQSLYKDVDEKLQLAITNEHFIRSEVQRNLSEGDFRNLNNPPNSFQTELMVWSAKGKLLNEQQLGNRYDDLKNITFNKTDSDQINSIQVKNSYDQQMSFRSVIKKIKLDGTTYYIQLVSNTNQLENTVQFFQKVIISCMIVFWLISIVLSYYLARKNMAPIMVAWQKQQEFVENSSHELRTPLSIVQTKLEKLLTTPNHTILDEAESIALALSETRRLRRLTSDLLMLARADNNEVHVNMTSTAIAPYLEKLCEPYSEIAASQGKKFVLKIETTKQLHFDQTLMTQLLIILFDNALKYTREGDEITISVTDTAKQWELTVSDTGIGIAPEHAERLFERFYREDKARQRESGGHGLGLAIAQSIVTLHQGTIKAVANPSGGTCFMMIFARK</sequence>
<dbReference type="PANTHER" id="PTHR45453:SF1">
    <property type="entry name" value="PHOSPHATE REGULON SENSOR PROTEIN PHOR"/>
    <property type="match status" value="1"/>
</dbReference>